<dbReference type="InterPro" id="IPR036259">
    <property type="entry name" value="MFS_trans_sf"/>
</dbReference>
<evidence type="ECO:0000256" key="2">
    <source>
        <dbReference type="ARBA" id="ARBA00022448"/>
    </source>
</evidence>
<dbReference type="GO" id="GO:0005886">
    <property type="term" value="C:plasma membrane"/>
    <property type="evidence" value="ECO:0007669"/>
    <property type="project" value="UniProtKB-SubCell"/>
</dbReference>
<evidence type="ECO:0000259" key="8">
    <source>
        <dbReference type="PROSITE" id="PS50850"/>
    </source>
</evidence>
<reference evidence="9 10" key="1">
    <citation type="submission" date="2017-03" db="EMBL/GenBank/DDBJ databases">
        <authorList>
            <person name="Afonso C.L."/>
            <person name="Miller P.J."/>
            <person name="Scott M.A."/>
            <person name="Spackman E."/>
            <person name="Goraichik I."/>
            <person name="Dimitrov K.M."/>
            <person name="Suarez D.L."/>
            <person name="Swayne D.E."/>
        </authorList>
    </citation>
    <scope>NUCLEOTIDE SEQUENCE [LARGE SCALE GENOMIC DNA]</scope>
    <source>
        <strain evidence="9 10">CECT 7450</strain>
    </source>
</reference>
<feature type="transmembrane region" description="Helical" evidence="7">
    <location>
        <begin position="104"/>
        <end position="129"/>
    </location>
</feature>
<protein>
    <submittedName>
        <fullName evidence="9">Multidrug resistance protein stp</fullName>
    </submittedName>
</protein>
<accession>A0A1X7A0A2</accession>
<feature type="transmembrane region" description="Helical" evidence="7">
    <location>
        <begin position="12"/>
        <end position="36"/>
    </location>
</feature>
<gene>
    <name evidence="9" type="primary">stp</name>
    <name evidence="9" type="ORF">ROA7450_03549</name>
</gene>
<dbReference type="SUPFAM" id="SSF103473">
    <property type="entry name" value="MFS general substrate transporter"/>
    <property type="match status" value="1"/>
</dbReference>
<dbReference type="InterPro" id="IPR020846">
    <property type="entry name" value="MFS_dom"/>
</dbReference>
<dbReference type="Pfam" id="PF07690">
    <property type="entry name" value="MFS_1"/>
    <property type="match status" value="1"/>
</dbReference>
<dbReference type="Gene3D" id="1.20.1250.20">
    <property type="entry name" value="MFS general substrate transporter like domains"/>
    <property type="match status" value="1"/>
</dbReference>
<evidence type="ECO:0000313" key="9">
    <source>
        <dbReference type="EMBL" id="SLN66893.1"/>
    </source>
</evidence>
<dbReference type="PANTHER" id="PTHR42718">
    <property type="entry name" value="MAJOR FACILITATOR SUPERFAMILY MULTIDRUG TRANSPORTER MFSC"/>
    <property type="match status" value="1"/>
</dbReference>
<dbReference type="OrthoDB" id="9812221at2"/>
<feature type="transmembrane region" description="Helical" evidence="7">
    <location>
        <begin position="48"/>
        <end position="67"/>
    </location>
</feature>
<feature type="domain" description="Major facilitator superfamily (MFS) profile" evidence="8">
    <location>
        <begin position="13"/>
        <end position="449"/>
    </location>
</feature>
<feature type="transmembrane region" description="Helical" evidence="7">
    <location>
        <begin position="225"/>
        <end position="248"/>
    </location>
</feature>
<keyword evidence="2" id="KW-0813">Transport</keyword>
<keyword evidence="4 7" id="KW-0812">Transmembrane</keyword>
<evidence type="ECO:0000256" key="4">
    <source>
        <dbReference type="ARBA" id="ARBA00022692"/>
    </source>
</evidence>
<keyword evidence="10" id="KW-1185">Reference proteome</keyword>
<feature type="transmembrane region" description="Helical" evidence="7">
    <location>
        <begin position="298"/>
        <end position="321"/>
    </location>
</feature>
<proteinExistence type="predicted"/>
<evidence type="ECO:0000256" key="6">
    <source>
        <dbReference type="ARBA" id="ARBA00023136"/>
    </source>
</evidence>
<feature type="transmembrane region" description="Helical" evidence="7">
    <location>
        <begin position="333"/>
        <end position="353"/>
    </location>
</feature>
<keyword evidence="5 7" id="KW-1133">Transmembrane helix</keyword>
<dbReference type="RefSeq" id="WP_085807218.1">
    <property type="nucleotide sequence ID" value="NZ_FWFX01000014.1"/>
</dbReference>
<dbReference type="EMBL" id="FWFX01000014">
    <property type="protein sequence ID" value="SLN66893.1"/>
    <property type="molecule type" value="Genomic_DNA"/>
</dbReference>
<evidence type="ECO:0000256" key="3">
    <source>
        <dbReference type="ARBA" id="ARBA00022475"/>
    </source>
</evidence>
<dbReference type="InterPro" id="IPR011701">
    <property type="entry name" value="MFS"/>
</dbReference>
<sequence length="466" mass="49174">MTADRGTARKWWTLIAMALSGGLIMLDETVVGIALPTLRNDLNMSQTSAHWVISIYMLVFACCAAAGGRLGDIVGFRKLLIIGAALFALGSLACGLASDGVMLIAARAVQGLGAAAIFPMTVAMIMVVFPKDQRGIAIGTLAAISTVFLALGPIVGGYLSEVVSWRWIFWINVPVVVAATAIVVVAFPRQPSRDARERFDTSGFVTLTAGLTLLVFSIMQGPTVGWISGLILGCFAGGVFLLIGFILIEARKNAPLIDVSLFRLKAFSAANLIIFTGQYSKITIVVFGALYFQDKLGMQPIVAGATLLLAVVGFPFLSTAVGRMADNTGARRLVLNGQMVATAAMFLIALTAQSEGLKWMVAGLVLWGLGMPFVYAPVLREMANAVPVQKQGQVGGIGVSFRLLGGAVATAISSSILSVSGNFQLVFFSTAILMLVALLFGFMGLTRDAPQPVADRSLQDQNNDVI</sequence>
<evidence type="ECO:0000313" key="10">
    <source>
        <dbReference type="Proteomes" id="UP000193061"/>
    </source>
</evidence>
<feature type="transmembrane region" description="Helical" evidence="7">
    <location>
        <begin position="136"/>
        <end position="155"/>
    </location>
</feature>
<dbReference type="Proteomes" id="UP000193061">
    <property type="component" value="Unassembled WGS sequence"/>
</dbReference>
<name>A0A1X7A0A2_9RHOB</name>
<keyword evidence="3" id="KW-1003">Cell membrane</keyword>
<dbReference type="Gene3D" id="1.20.1720.10">
    <property type="entry name" value="Multidrug resistance protein D"/>
    <property type="match status" value="1"/>
</dbReference>
<feature type="transmembrane region" description="Helical" evidence="7">
    <location>
        <begin position="425"/>
        <end position="446"/>
    </location>
</feature>
<keyword evidence="6 7" id="KW-0472">Membrane</keyword>
<comment type="subcellular location">
    <subcellularLocation>
        <location evidence="1">Cell membrane</location>
        <topology evidence="1">Multi-pass membrane protein</topology>
    </subcellularLocation>
</comment>
<evidence type="ECO:0000256" key="1">
    <source>
        <dbReference type="ARBA" id="ARBA00004651"/>
    </source>
</evidence>
<organism evidence="9 10">
    <name type="scientific">Roseovarius albus</name>
    <dbReference type="NCBI Taxonomy" id="1247867"/>
    <lineage>
        <taxon>Bacteria</taxon>
        <taxon>Pseudomonadati</taxon>
        <taxon>Pseudomonadota</taxon>
        <taxon>Alphaproteobacteria</taxon>
        <taxon>Rhodobacterales</taxon>
        <taxon>Roseobacteraceae</taxon>
        <taxon>Roseovarius</taxon>
    </lineage>
</organism>
<dbReference type="GO" id="GO:0022857">
    <property type="term" value="F:transmembrane transporter activity"/>
    <property type="evidence" value="ECO:0007669"/>
    <property type="project" value="InterPro"/>
</dbReference>
<dbReference type="CDD" id="cd17321">
    <property type="entry name" value="MFS_MMR_MDR_like"/>
    <property type="match status" value="1"/>
</dbReference>
<feature type="transmembrane region" description="Helical" evidence="7">
    <location>
        <begin position="359"/>
        <end position="378"/>
    </location>
</feature>
<feature type="transmembrane region" description="Helical" evidence="7">
    <location>
        <begin position="199"/>
        <end position="219"/>
    </location>
</feature>
<feature type="transmembrane region" description="Helical" evidence="7">
    <location>
        <begin position="269"/>
        <end position="292"/>
    </location>
</feature>
<dbReference type="PANTHER" id="PTHR42718:SF46">
    <property type="entry name" value="BLR6921 PROTEIN"/>
    <property type="match status" value="1"/>
</dbReference>
<feature type="transmembrane region" description="Helical" evidence="7">
    <location>
        <begin position="399"/>
        <end position="419"/>
    </location>
</feature>
<evidence type="ECO:0000256" key="7">
    <source>
        <dbReference type="SAM" id="Phobius"/>
    </source>
</evidence>
<feature type="transmembrane region" description="Helical" evidence="7">
    <location>
        <begin position="79"/>
        <end position="98"/>
    </location>
</feature>
<dbReference type="PROSITE" id="PS50850">
    <property type="entry name" value="MFS"/>
    <property type="match status" value="1"/>
</dbReference>
<dbReference type="PRINTS" id="PR01036">
    <property type="entry name" value="TCRTETB"/>
</dbReference>
<feature type="transmembrane region" description="Helical" evidence="7">
    <location>
        <begin position="167"/>
        <end position="187"/>
    </location>
</feature>
<evidence type="ECO:0000256" key="5">
    <source>
        <dbReference type="ARBA" id="ARBA00022989"/>
    </source>
</evidence>
<dbReference type="AlphaFoldDB" id="A0A1X7A0A2"/>